<dbReference type="AlphaFoldDB" id="A0A1B6DA57"/>
<feature type="non-terminal residue" evidence="2">
    <location>
        <position position="148"/>
    </location>
</feature>
<feature type="non-terminal residue" evidence="2">
    <location>
        <position position="1"/>
    </location>
</feature>
<feature type="compositionally biased region" description="Basic residues" evidence="1">
    <location>
        <begin position="14"/>
        <end position="23"/>
    </location>
</feature>
<evidence type="ECO:0000256" key="1">
    <source>
        <dbReference type="SAM" id="MobiDB-lite"/>
    </source>
</evidence>
<accession>A0A1B6DA57</accession>
<organism evidence="2">
    <name type="scientific">Clastoptera arizonana</name>
    <name type="common">Arizona spittle bug</name>
    <dbReference type="NCBI Taxonomy" id="38151"/>
    <lineage>
        <taxon>Eukaryota</taxon>
        <taxon>Metazoa</taxon>
        <taxon>Ecdysozoa</taxon>
        <taxon>Arthropoda</taxon>
        <taxon>Hexapoda</taxon>
        <taxon>Insecta</taxon>
        <taxon>Pterygota</taxon>
        <taxon>Neoptera</taxon>
        <taxon>Paraneoptera</taxon>
        <taxon>Hemiptera</taxon>
        <taxon>Auchenorrhyncha</taxon>
        <taxon>Cercopoidea</taxon>
        <taxon>Clastopteridae</taxon>
        <taxon>Clastoptera</taxon>
    </lineage>
</organism>
<protein>
    <submittedName>
        <fullName evidence="2">Uncharacterized protein</fullName>
    </submittedName>
</protein>
<sequence>EVSDKMLCLEVPHGKAHSRRKSLNNHNNSDHNLDNDNINLKSCDMKLSDSKVYNKRQCSKNLTSLTDDVTPESNKNIIIQSTIGEIDSTSFVKPKKSSPKFIIDSIHVEETLSPKFNKKAINYEVIIEETTESDNERRKRSIEANDLN</sequence>
<evidence type="ECO:0000313" key="2">
    <source>
        <dbReference type="EMBL" id="JAS22532.1"/>
    </source>
</evidence>
<name>A0A1B6DA57_9HEMI</name>
<dbReference type="EMBL" id="GEDC01014766">
    <property type="protein sequence ID" value="JAS22532.1"/>
    <property type="molecule type" value="Transcribed_RNA"/>
</dbReference>
<feature type="region of interest" description="Disordered" evidence="1">
    <location>
        <begin position="13"/>
        <end position="33"/>
    </location>
</feature>
<proteinExistence type="predicted"/>
<gene>
    <name evidence="2" type="ORF">g.35397</name>
</gene>
<reference evidence="2" key="1">
    <citation type="submission" date="2015-12" db="EMBL/GenBank/DDBJ databases">
        <title>De novo transcriptome assembly of four potential Pierce s Disease insect vectors from Arizona vineyards.</title>
        <authorList>
            <person name="Tassone E.E."/>
        </authorList>
    </citation>
    <scope>NUCLEOTIDE SEQUENCE</scope>
</reference>